<keyword evidence="3" id="KW-1185">Reference proteome</keyword>
<feature type="transmembrane region" description="Helical" evidence="1">
    <location>
        <begin position="132"/>
        <end position="151"/>
    </location>
</feature>
<feature type="transmembrane region" description="Helical" evidence="1">
    <location>
        <begin position="397"/>
        <end position="417"/>
    </location>
</feature>
<evidence type="ECO:0008006" key="4">
    <source>
        <dbReference type="Google" id="ProtNLM"/>
    </source>
</evidence>
<reference evidence="2 3" key="1">
    <citation type="submission" date="2018-05" db="EMBL/GenBank/DDBJ databases">
        <title>Draft genome of Methanospirillum lacunae Ki8-1.</title>
        <authorList>
            <person name="Dueholm M.S."/>
            <person name="Nielsen P.H."/>
            <person name="Bakmann L.F."/>
            <person name="Otzen D.E."/>
        </authorList>
    </citation>
    <scope>NUCLEOTIDE SEQUENCE [LARGE SCALE GENOMIC DNA]</scope>
    <source>
        <strain evidence="2 3">Ki8-1</strain>
    </source>
</reference>
<evidence type="ECO:0000256" key="1">
    <source>
        <dbReference type="SAM" id="Phobius"/>
    </source>
</evidence>
<feature type="transmembrane region" description="Helical" evidence="1">
    <location>
        <begin position="157"/>
        <end position="176"/>
    </location>
</feature>
<dbReference type="EMBL" id="QGMY01000002">
    <property type="protein sequence ID" value="PWR74110.1"/>
    <property type="molecule type" value="Genomic_DNA"/>
</dbReference>
<comment type="caution">
    <text evidence="2">The sequence shown here is derived from an EMBL/GenBank/DDBJ whole genome shotgun (WGS) entry which is preliminary data.</text>
</comment>
<dbReference type="RefSeq" id="WP_109967389.1">
    <property type="nucleotide sequence ID" value="NZ_CP176093.1"/>
</dbReference>
<name>A0A2V2N686_9EURY</name>
<dbReference type="Proteomes" id="UP000245657">
    <property type="component" value="Unassembled WGS sequence"/>
</dbReference>
<protein>
    <recommendedName>
        <fullName evidence="4">Glycosyltransferase RgtA/B/C/D-like domain-containing protein</fullName>
    </recommendedName>
</protein>
<feature type="transmembrane region" description="Helical" evidence="1">
    <location>
        <begin position="424"/>
        <end position="443"/>
    </location>
</feature>
<feature type="transmembrane region" description="Helical" evidence="1">
    <location>
        <begin position="323"/>
        <end position="344"/>
    </location>
</feature>
<evidence type="ECO:0000313" key="3">
    <source>
        <dbReference type="Proteomes" id="UP000245657"/>
    </source>
</evidence>
<gene>
    <name evidence="2" type="ORF">DK846_02845</name>
</gene>
<feature type="transmembrane region" description="Helical" evidence="1">
    <location>
        <begin position="245"/>
        <end position="268"/>
    </location>
</feature>
<feature type="transmembrane region" description="Helical" evidence="1">
    <location>
        <begin position="215"/>
        <end position="233"/>
    </location>
</feature>
<feature type="transmembrane region" description="Helical" evidence="1">
    <location>
        <begin position="104"/>
        <end position="127"/>
    </location>
</feature>
<dbReference type="AlphaFoldDB" id="A0A2V2N686"/>
<evidence type="ECO:0000313" key="2">
    <source>
        <dbReference type="EMBL" id="PWR74110.1"/>
    </source>
</evidence>
<keyword evidence="1" id="KW-1133">Transmembrane helix</keyword>
<feature type="transmembrane region" description="Helical" evidence="1">
    <location>
        <begin position="12"/>
        <end position="30"/>
    </location>
</feature>
<dbReference type="GeneID" id="97549474"/>
<feature type="transmembrane region" description="Helical" evidence="1">
    <location>
        <begin position="364"/>
        <end position="385"/>
    </location>
</feature>
<feature type="transmembrane region" description="Helical" evidence="1">
    <location>
        <begin position="188"/>
        <end position="209"/>
    </location>
</feature>
<sequence>MKNNPLSSITRTQVIWSAILIILCAIYLIWTLGLLNGARLDVPYTYDGDGLEYNLLVKTTIENGWWLENPMTGAPGTLEMYDYAIGSNLDLLIMKIISLFSGNYAVVMNVYYILGFFLTALCSLYVFRQLKIAYPIAVFGGLIFSFLYYHFFRIIHYNLVSYYMVPLMVLVILWICQNESLFYRKGNSRLLSGFTLTHKGLIAAVILLITSTHSYYGYFGLLLLAVAVLWAYSRTFQRSDFFNGAIAGIILIAGILLNKLPSLIYGLFNGPSFVMSYRYAFESETWGLKLIQLLLPAQGNRIPFLADIAQKYTLYRPLVNENVSASLGIIGSIGLIILLGWIFIRGFPYIQARLDKRSPLMDHLSLLTFASILIGTIGGISAIIAQVFPDIHSYNRISLYIAFFAILTVLLFLQLLFEQYRTKPLFCPIFLILLLVLLTFGIFDQVPAGYALTPGSDREKEFQMQADYFAQIEAEMPAGSSIFILPDIGGFPNSNPPGKIKGLDSLKPYLHTHTLKWSYPTMKGRFWDNWQTAVCASNPEDMMGHLYATGFTGLLVDGYGYADGGAKTENSITTLTGTKPLISSDGRYAFYDLRNCMNQKKAGMSDAQFESAKEEYIKTMMARPELQSPLFGSELREKLTKPASA</sequence>
<accession>A0A2V2N686</accession>
<keyword evidence="1" id="KW-0812">Transmembrane</keyword>
<proteinExistence type="predicted"/>
<dbReference type="OrthoDB" id="386863at2157"/>
<organism evidence="2 3">
    <name type="scientific">Methanospirillum lacunae</name>
    <dbReference type="NCBI Taxonomy" id="668570"/>
    <lineage>
        <taxon>Archaea</taxon>
        <taxon>Methanobacteriati</taxon>
        <taxon>Methanobacteriota</taxon>
        <taxon>Stenosarchaea group</taxon>
        <taxon>Methanomicrobia</taxon>
        <taxon>Methanomicrobiales</taxon>
        <taxon>Methanospirillaceae</taxon>
        <taxon>Methanospirillum</taxon>
    </lineage>
</organism>
<keyword evidence="1" id="KW-0472">Membrane</keyword>